<dbReference type="OrthoDB" id="2151348at2759"/>
<evidence type="ECO:0000256" key="3">
    <source>
        <dbReference type="ARBA" id="ARBA00023125"/>
    </source>
</evidence>
<evidence type="ECO:0000256" key="4">
    <source>
        <dbReference type="ARBA" id="ARBA00023163"/>
    </source>
</evidence>
<dbReference type="GO" id="GO:0006351">
    <property type="term" value="P:DNA-templated transcription"/>
    <property type="evidence" value="ECO:0007669"/>
    <property type="project" value="InterPro"/>
</dbReference>
<accession>A0A177WCH0</accession>
<dbReference type="InterPro" id="IPR007219">
    <property type="entry name" value="XnlR_reg_dom"/>
</dbReference>
<dbReference type="AlphaFoldDB" id="A0A177WCH0"/>
<feature type="compositionally biased region" description="Polar residues" evidence="6">
    <location>
        <begin position="681"/>
        <end position="695"/>
    </location>
</feature>
<dbReference type="CDD" id="cd12148">
    <property type="entry name" value="fungal_TF_MHR"/>
    <property type="match status" value="1"/>
</dbReference>
<dbReference type="Pfam" id="PF04082">
    <property type="entry name" value="Fungal_trans"/>
    <property type="match status" value="1"/>
</dbReference>
<evidence type="ECO:0000313" key="8">
    <source>
        <dbReference type="EMBL" id="OAJ37797.1"/>
    </source>
</evidence>
<dbReference type="SMART" id="SM00906">
    <property type="entry name" value="Fungal_trans"/>
    <property type="match status" value="1"/>
</dbReference>
<keyword evidence="4" id="KW-0804">Transcription</keyword>
<dbReference type="InterPro" id="IPR036864">
    <property type="entry name" value="Zn2-C6_fun-type_DNA-bd_sf"/>
</dbReference>
<gene>
    <name evidence="8" type="ORF">BDEG_21787</name>
</gene>
<evidence type="ECO:0000256" key="5">
    <source>
        <dbReference type="ARBA" id="ARBA00023242"/>
    </source>
</evidence>
<dbReference type="Pfam" id="PF00172">
    <property type="entry name" value="Zn_clus"/>
    <property type="match status" value="1"/>
</dbReference>
<dbReference type="STRING" id="403673.A0A177WCH0"/>
<dbReference type="Gene3D" id="4.10.240.10">
    <property type="entry name" value="Zn(2)-C6 fungal-type DNA-binding domain"/>
    <property type="match status" value="1"/>
</dbReference>
<evidence type="ECO:0000256" key="6">
    <source>
        <dbReference type="SAM" id="MobiDB-lite"/>
    </source>
</evidence>
<dbReference type="GO" id="GO:0000981">
    <property type="term" value="F:DNA-binding transcription factor activity, RNA polymerase II-specific"/>
    <property type="evidence" value="ECO:0007669"/>
    <property type="project" value="InterPro"/>
</dbReference>
<feature type="domain" description="Zn(2)-C6 fungal-type" evidence="7">
    <location>
        <begin position="6"/>
        <end position="36"/>
    </location>
</feature>
<reference evidence="8 9" key="1">
    <citation type="submission" date="2006-10" db="EMBL/GenBank/DDBJ databases">
        <title>The Genome Sequence of Batrachochytrium dendrobatidis JEL423.</title>
        <authorList>
            <consortium name="The Broad Institute Genome Sequencing Platform"/>
            <person name="Birren B."/>
            <person name="Lander E."/>
            <person name="Galagan J."/>
            <person name="Cuomo C."/>
            <person name="Devon K."/>
            <person name="Jaffe D."/>
            <person name="Butler J."/>
            <person name="Alvarez P."/>
            <person name="Gnerre S."/>
            <person name="Grabherr M."/>
            <person name="Kleber M."/>
            <person name="Mauceli E."/>
            <person name="Brockman W."/>
            <person name="Young S."/>
            <person name="LaButti K."/>
            <person name="Sykes S."/>
            <person name="DeCaprio D."/>
            <person name="Crawford M."/>
            <person name="Koehrsen M."/>
            <person name="Engels R."/>
            <person name="Montgomery P."/>
            <person name="Pearson M."/>
            <person name="Howarth C."/>
            <person name="Larson L."/>
            <person name="White J."/>
            <person name="O'Leary S."/>
            <person name="Kodira C."/>
            <person name="Zeng Q."/>
            <person name="Yandava C."/>
            <person name="Alvarado L."/>
            <person name="Longcore J."/>
            <person name="James T."/>
        </authorList>
    </citation>
    <scope>NUCLEOTIDE SEQUENCE [LARGE SCALE GENOMIC DNA]</scope>
    <source>
        <strain evidence="8 9">JEL423</strain>
    </source>
</reference>
<dbReference type="VEuPathDB" id="FungiDB:BDEG_21787"/>
<reference evidence="8 9" key="2">
    <citation type="submission" date="2016-05" db="EMBL/GenBank/DDBJ databases">
        <title>Lineage-specific infection strategies underlie the spectrum of fungal disease in amphibians.</title>
        <authorList>
            <person name="Cuomo C.A."/>
            <person name="Farrer R.A."/>
            <person name="James T."/>
            <person name="Longcore J."/>
            <person name="Birren B."/>
        </authorList>
    </citation>
    <scope>NUCLEOTIDE SEQUENCE [LARGE SCALE GENOMIC DNA]</scope>
    <source>
        <strain evidence="8 9">JEL423</strain>
    </source>
</reference>
<feature type="region of interest" description="Disordered" evidence="6">
    <location>
        <begin position="662"/>
        <end position="695"/>
    </location>
</feature>
<dbReference type="PANTHER" id="PTHR47424:SF3">
    <property type="entry name" value="REGULATORY PROTEIN GAL4"/>
    <property type="match status" value="1"/>
</dbReference>
<dbReference type="PANTHER" id="PTHR47424">
    <property type="entry name" value="REGULATORY PROTEIN GAL4"/>
    <property type="match status" value="1"/>
</dbReference>
<organism evidence="8 9">
    <name type="scientific">Batrachochytrium dendrobatidis (strain JEL423)</name>
    <dbReference type="NCBI Taxonomy" id="403673"/>
    <lineage>
        <taxon>Eukaryota</taxon>
        <taxon>Fungi</taxon>
        <taxon>Fungi incertae sedis</taxon>
        <taxon>Chytridiomycota</taxon>
        <taxon>Chytridiomycota incertae sedis</taxon>
        <taxon>Chytridiomycetes</taxon>
        <taxon>Rhizophydiales</taxon>
        <taxon>Rhizophydiales incertae sedis</taxon>
        <taxon>Batrachochytrium</taxon>
    </lineage>
</organism>
<dbReference type="PROSITE" id="PS50048">
    <property type="entry name" value="ZN2_CY6_FUNGAL_2"/>
    <property type="match status" value="1"/>
</dbReference>
<dbReference type="SUPFAM" id="SSF57701">
    <property type="entry name" value="Zn2/Cys6 DNA-binding domain"/>
    <property type="match status" value="1"/>
</dbReference>
<dbReference type="EMBL" id="DS022301">
    <property type="protein sequence ID" value="OAJ37797.1"/>
    <property type="molecule type" value="Genomic_DNA"/>
</dbReference>
<protein>
    <recommendedName>
        <fullName evidence="7">Zn(2)-C6 fungal-type domain-containing protein</fullName>
    </recommendedName>
</protein>
<dbReference type="CDD" id="cd00067">
    <property type="entry name" value="GAL4"/>
    <property type="match status" value="1"/>
</dbReference>
<dbReference type="GO" id="GO:0008270">
    <property type="term" value="F:zinc ion binding"/>
    <property type="evidence" value="ECO:0007669"/>
    <property type="project" value="InterPro"/>
</dbReference>
<evidence type="ECO:0000259" key="7">
    <source>
        <dbReference type="PROSITE" id="PS50048"/>
    </source>
</evidence>
<name>A0A177WCH0_BATDL</name>
<keyword evidence="5" id="KW-0539">Nucleus</keyword>
<keyword evidence="3" id="KW-0238">DNA-binding</keyword>
<keyword evidence="1" id="KW-0479">Metal-binding</keyword>
<dbReference type="InterPro" id="IPR001138">
    <property type="entry name" value="Zn2Cys6_DnaBD"/>
</dbReference>
<dbReference type="GO" id="GO:0003677">
    <property type="term" value="F:DNA binding"/>
    <property type="evidence" value="ECO:0007669"/>
    <property type="project" value="UniProtKB-KW"/>
</dbReference>
<proteinExistence type="predicted"/>
<dbReference type="eggNOG" id="ENOG502RJ72">
    <property type="taxonomic scope" value="Eukaryota"/>
</dbReference>
<dbReference type="SMART" id="SM00066">
    <property type="entry name" value="GAL4"/>
    <property type="match status" value="1"/>
</dbReference>
<keyword evidence="2" id="KW-0805">Transcription regulation</keyword>
<dbReference type="InterPro" id="IPR051127">
    <property type="entry name" value="Fungal_SecMet_Regulators"/>
</dbReference>
<evidence type="ECO:0000313" key="9">
    <source>
        <dbReference type="Proteomes" id="UP000077115"/>
    </source>
</evidence>
<evidence type="ECO:0000256" key="1">
    <source>
        <dbReference type="ARBA" id="ARBA00022723"/>
    </source>
</evidence>
<evidence type="ECO:0000256" key="2">
    <source>
        <dbReference type="ARBA" id="ARBA00023015"/>
    </source>
</evidence>
<sequence>MRPNHTCDSCIRKKRKCDRLKPSCTLCRLSGIECNYKTYTKPATTRQTLENKVASAQPASTMSNNKRHELLSTEKPALAHQEALFSSQLPITSDAALLQHLQETSIDAAISMATTSTHMNLANPHFGYSTSNQHSFHSLNFRPSTSAHNTVSSFDGIPKNLLTASSTDHQAVLAISDTFYTYVRPHLVFSSEAYLRKILPTSNFAICAVNALCALWSHTAQGMALAKALHKEAISHMGEVLRNPKPADALGMSLLSLCTGRISTNNEINHYLAMSIRISKDMNLSTEEGIDALASSESEKDDLRCIWWSVYQFNHFISSSCNMDMLINDEDCLLQLPSDKSISQQLPHDLDNQMDIAVMSLSGWYTPPIENRGLLANLLIIQRIHSKISQFSVQSRNGTLSGVARVQAHMQLEASLLAWYKALPKSIQTDAAFQDGNPPEHSVDGWRPIVLQAMYHAARINLWRNLFADNVLEFSASESTNSKSHSTYQVRSKQRRQPHALMTESKAIRESIQAAQTFASDLVKPMLRYNASSCISPFFVHGIFSSAVCLVTALKLPFRLEETTQIASSLGTLMSGLQSVSRFWRFGYFELDVIEQLATFPNAAAIAALFGDLQFPKILRQKGHHALRAMKETEYCSAYRIDPRDSFDTGINTCTIESLSPGDDASGGGGVGSCGASSTSYNTGSSTDSPNHRLSSTLPVQTDIYATTYTAASDSFASTDVVPTSSEGEFMAAMAMASGIMSKNAFSELVTQPTLQQLMHFKPHMAQDPTQHTAHNPIPPMHSCQNLAQQSNSDHTEFFQLDSQVFPSAPECLMPLDDLFLFQ</sequence>
<dbReference type="Proteomes" id="UP000077115">
    <property type="component" value="Unassembled WGS sequence"/>
</dbReference>